<comment type="caution">
    <text evidence="1">The sequence shown here is derived from an EMBL/GenBank/DDBJ whole genome shotgun (WGS) entry which is preliminary data.</text>
</comment>
<name>A0A369QBH6_9BACT</name>
<dbReference type="AlphaFoldDB" id="A0A369QBH6"/>
<dbReference type="EMBL" id="QASA01000001">
    <property type="protein sequence ID" value="RDC62271.1"/>
    <property type="molecule type" value="Genomic_DNA"/>
</dbReference>
<keyword evidence="2" id="KW-1185">Reference proteome</keyword>
<organism evidence="1 2">
    <name type="scientific">Adhaeribacter pallidiroseus</name>
    <dbReference type="NCBI Taxonomy" id="2072847"/>
    <lineage>
        <taxon>Bacteria</taxon>
        <taxon>Pseudomonadati</taxon>
        <taxon>Bacteroidota</taxon>
        <taxon>Cytophagia</taxon>
        <taxon>Cytophagales</taxon>
        <taxon>Hymenobacteraceae</taxon>
        <taxon>Adhaeribacter</taxon>
    </lineage>
</organism>
<evidence type="ECO:0000313" key="1">
    <source>
        <dbReference type="EMBL" id="RDC62271.1"/>
    </source>
</evidence>
<protein>
    <submittedName>
        <fullName evidence="1">Uncharacterized protein</fullName>
    </submittedName>
</protein>
<accession>A0A369QBH6</accession>
<reference evidence="1 2" key="1">
    <citation type="submission" date="2018-04" db="EMBL/GenBank/DDBJ databases">
        <title>Adhaeribacter sp. HMF7616 genome sequencing and assembly.</title>
        <authorList>
            <person name="Kang H."/>
            <person name="Kang J."/>
            <person name="Cha I."/>
            <person name="Kim H."/>
            <person name="Joh K."/>
        </authorList>
    </citation>
    <scope>NUCLEOTIDE SEQUENCE [LARGE SCALE GENOMIC DNA]</scope>
    <source>
        <strain evidence="1 2">HMF7616</strain>
    </source>
</reference>
<proteinExistence type="predicted"/>
<gene>
    <name evidence="1" type="ORF">AHMF7616_00863</name>
</gene>
<evidence type="ECO:0000313" key="2">
    <source>
        <dbReference type="Proteomes" id="UP000253919"/>
    </source>
</evidence>
<sequence>MATDFRLYPLKLVSPGFLIHRFYAGTVRLTEKRLILRLHPETYRLTYSTNIR</sequence>
<dbReference type="Proteomes" id="UP000253919">
    <property type="component" value="Unassembled WGS sequence"/>
</dbReference>